<name>A0A6N2UWN7_ANAHA</name>
<gene>
    <name evidence="2" type="ORF">AHLFYP4_02144</name>
</gene>
<reference evidence="2" key="1">
    <citation type="submission" date="2019-11" db="EMBL/GenBank/DDBJ databases">
        <authorList>
            <person name="Feng L."/>
        </authorList>
    </citation>
    <scope>NUCLEOTIDE SEQUENCE</scope>
    <source>
        <strain evidence="2">AhadrusLFYP4</strain>
    </source>
</reference>
<protein>
    <submittedName>
        <fullName evidence="2">AIPR protein</fullName>
    </submittedName>
</protein>
<proteinExistence type="predicted"/>
<feature type="domain" description="Abortive phage infection protein C-terminal" evidence="1">
    <location>
        <begin position="240"/>
        <end position="462"/>
    </location>
</feature>
<organism evidence="2">
    <name type="scientific">Anaerostipes hadrus</name>
    <dbReference type="NCBI Taxonomy" id="649756"/>
    <lineage>
        <taxon>Bacteria</taxon>
        <taxon>Bacillati</taxon>
        <taxon>Bacillota</taxon>
        <taxon>Clostridia</taxon>
        <taxon>Lachnospirales</taxon>
        <taxon>Lachnospiraceae</taxon>
        <taxon>Anaerostipes</taxon>
    </lineage>
</organism>
<dbReference type="AlphaFoldDB" id="A0A6N2UWN7"/>
<dbReference type="InterPro" id="IPR018891">
    <property type="entry name" value="AIPR_C"/>
</dbReference>
<dbReference type="Pfam" id="PF10592">
    <property type="entry name" value="AIPR"/>
    <property type="match status" value="1"/>
</dbReference>
<dbReference type="RefSeq" id="WP_156723890.1">
    <property type="nucleotide sequence ID" value="NZ_CACRSX010000040.1"/>
</dbReference>
<evidence type="ECO:0000259" key="1">
    <source>
        <dbReference type="Pfam" id="PF10592"/>
    </source>
</evidence>
<evidence type="ECO:0000313" key="2">
    <source>
        <dbReference type="EMBL" id="VYT22539.1"/>
    </source>
</evidence>
<dbReference type="EMBL" id="CACRSX010000040">
    <property type="protein sequence ID" value="VYT22539.1"/>
    <property type="molecule type" value="Genomic_DNA"/>
</dbReference>
<sequence length="560" mass="63895">MINNINIRRVKANLKELFEDKIDMRDFPENQSKHFETRTLAAVALMMMAGIDVPQASIHITDGYHDMGIDAIYLDESQKKLFVIQSKWREKGTGGISQEEISTFAQGIERILAEDLEGANAKIMAKQTDVDKVLTKMDYQIHAIFIHTGDQKISPYAERPISDLLKRTNDDVSTILLFDEINFKDVYNFLANGQDQAGIDIDDVILSNWGKIETPFVSYYGTISATMIGEWYKEFGNKLFAKNIRFYKGNTDVNEGMKKVLMNEPDKFYYYNNGIKLLCKSIKRKAKDSTTNTTGLFALEGVSLVNGAQTTGTIGSLYMEKPDQISKAMVMIQIIDLSNVDTETSTRITRLSNTQNRIENKDFAALDPEQERIRMELMFSHYAYLYKSGDRITNLDKQISFDEAIIALACRYSDISYAVTAKGNVGTLSEDITKTPYKALMNPSTNSFVLLNSVLYMREVENYLQTKKEQAKNNRERLVCIHANRFILHFVLLSTTHEFETAVIEKENIREEIKGTVDVLVEKTTQLIDEIFADSYPANIFKNISKCKTLKEKLRIRSKN</sequence>
<accession>A0A6N2UWN7</accession>